<protein>
    <submittedName>
        <fullName evidence="2">Uncharacterized protein</fullName>
    </submittedName>
</protein>
<feature type="compositionally biased region" description="Low complexity" evidence="1">
    <location>
        <begin position="89"/>
        <end position="99"/>
    </location>
</feature>
<reference evidence="2 3" key="1">
    <citation type="submission" date="2024-02" db="EMBL/GenBank/DDBJ databases">
        <title>High-quality chromosome-scale genome assembly of Pensacola bahiagrass (Paspalum notatum Flugge var. saurae).</title>
        <authorList>
            <person name="Vega J.M."/>
            <person name="Podio M."/>
            <person name="Orjuela J."/>
            <person name="Siena L.A."/>
            <person name="Pessino S.C."/>
            <person name="Combes M.C."/>
            <person name="Mariac C."/>
            <person name="Albertini E."/>
            <person name="Pupilli F."/>
            <person name="Ortiz J.P.A."/>
            <person name="Leblanc O."/>
        </authorList>
    </citation>
    <scope>NUCLEOTIDE SEQUENCE [LARGE SCALE GENOMIC DNA]</scope>
    <source>
        <strain evidence="2">R1</strain>
        <tissue evidence="2">Leaf</tissue>
    </source>
</reference>
<evidence type="ECO:0000256" key="1">
    <source>
        <dbReference type="SAM" id="MobiDB-lite"/>
    </source>
</evidence>
<gene>
    <name evidence="2" type="ORF">U9M48_019636</name>
</gene>
<dbReference type="Proteomes" id="UP001341281">
    <property type="component" value="Chromosome 04"/>
</dbReference>
<sequence length="176" mass="18865">MCMHTPYTMHALPICMQIDMKLSYNAPVVVCRLQSRGTREPSRAARLRATRLLHVRASSGSCPTRSRSPAPTSDRSPTAQSHPICSSTSGLPSSIRGRGPPSPPVPPPGPASAAPAGTPALTVARAPQAPPAPRALFALDLLHRRENGQCGDEGDDPTFFFLRLRSVWRQEVRGGI</sequence>
<proteinExistence type="predicted"/>
<dbReference type="AlphaFoldDB" id="A0AAQ3TBR4"/>
<evidence type="ECO:0000313" key="2">
    <source>
        <dbReference type="EMBL" id="WVZ71009.1"/>
    </source>
</evidence>
<organism evidence="2 3">
    <name type="scientific">Paspalum notatum var. saurae</name>
    <dbReference type="NCBI Taxonomy" id="547442"/>
    <lineage>
        <taxon>Eukaryota</taxon>
        <taxon>Viridiplantae</taxon>
        <taxon>Streptophyta</taxon>
        <taxon>Embryophyta</taxon>
        <taxon>Tracheophyta</taxon>
        <taxon>Spermatophyta</taxon>
        <taxon>Magnoliopsida</taxon>
        <taxon>Liliopsida</taxon>
        <taxon>Poales</taxon>
        <taxon>Poaceae</taxon>
        <taxon>PACMAD clade</taxon>
        <taxon>Panicoideae</taxon>
        <taxon>Andropogonodae</taxon>
        <taxon>Paspaleae</taxon>
        <taxon>Paspalinae</taxon>
        <taxon>Paspalum</taxon>
    </lineage>
</organism>
<dbReference type="EMBL" id="CP144748">
    <property type="protein sequence ID" value="WVZ71009.1"/>
    <property type="molecule type" value="Genomic_DNA"/>
</dbReference>
<name>A0AAQ3TBR4_PASNO</name>
<feature type="compositionally biased region" description="Polar residues" evidence="1">
    <location>
        <begin position="58"/>
        <end position="88"/>
    </location>
</feature>
<feature type="region of interest" description="Disordered" evidence="1">
    <location>
        <begin position="56"/>
        <end position="117"/>
    </location>
</feature>
<feature type="compositionally biased region" description="Pro residues" evidence="1">
    <location>
        <begin position="100"/>
        <end position="110"/>
    </location>
</feature>
<keyword evidence="3" id="KW-1185">Reference proteome</keyword>
<accession>A0AAQ3TBR4</accession>
<evidence type="ECO:0000313" key="3">
    <source>
        <dbReference type="Proteomes" id="UP001341281"/>
    </source>
</evidence>